<dbReference type="InterPro" id="IPR013328">
    <property type="entry name" value="6PGD_dom2"/>
</dbReference>
<dbReference type="SUPFAM" id="SSF51735">
    <property type="entry name" value="NAD(P)-binding Rossmann-fold domains"/>
    <property type="match status" value="1"/>
</dbReference>
<dbReference type="SUPFAM" id="SSF48179">
    <property type="entry name" value="6-phosphogluconate dehydrogenase C-terminal domain-like"/>
    <property type="match status" value="1"/>
</dbReference>
<evidence type="ECO:0000256" key="1">
    <source>
        <dbReference type="ARBA" id="ARBA00002919"/>
    </source>
</evidence>
<comment type="caution">
    <text evidence="14">The sequence shown here is derived from an EMBL/GenBank/DDBJ whole genome shotgun (WGS) entry which is preliminary data.</text>
</comment>
<dbReference type="InterPro" id="IPR036291">
    <property type="entry name" value="NAD(P)-bd_dom_sf"/>
</dbReference>
<comment type="pathway">
    <text evidence="2 11">Cofactor biosynthesis; (R)-pantothenate biosynthesis; (R)-pantoate from 3-methyl-2-oxobutanoate: step 2/2.</text>
</comment>
<dbReference type="Pfam" id="PF08546">
    <property type="entry name" value="ApbA_C"/>
    <property type="match status" value="1"/>
</dbReference>
<evidence type="ECO:0000259" key="12">
    <source>
        <dbReference type="Pfam" id="PF02558"/>
    </source>
</evidence>
<dbReference type="InterPro" id="IPR013752">
    <property type="entry name" value="KPA_reductase"/>
</dbReference>
<dbReference type="EMBL" id="DVMZ01000145">
    <property type="protein sequence ID" value="HIU59544.1"/>
    <property type="molecule type" value="Genomic_DNA"/>
</dbReference>
<feature type="domain" description="Ketopantoate reductase C-terminal" evidence="13">
    <location>
        <begin position="178"/>
        <end position="302"/>
    </location>
</feature>
<dbReference type="InterPro" id="IPR003710">
    <property type="entry name" value="ApbA"/>
</dbReference>
<dbReference type="Proteomes" id="UP000824081">
    <property type="component" value="Unassembled WGS sequence"/>
</dbReference>
<evidence type="ECO:0000256" key="4">
    <source>
        <dbReference type="ARBA" id="ARBA00013014"/>
    </source>
</evidence>
<name>A0A9D1MFX1_9FIRM</name>
<dbReference type="PANTHER" id="PTHR43765">
    <property type="entry name" value="2-DEHYDROPANTOATE 2-REDUCTASE-RELATED"/>
    <property type="match status" value="1"/>
</dbReference>
<dbReference type="InterPro" id="IPR008927">
    <property type="entry name" value="6-PGluconate_DH-like_C_sf"/>
</dbReference>
<dbReference type="NCBIfam" id="TIGR00745">
    <property type="entry name" value="apbA_panE"/>
    <property type="match status" value="1"/>
</dbReference>
<evidence type="ECO:0000256" key="7">
    <source>
        <dbReference type="ARBA" id="ARBA00022857"/>
    </source>
</evidence>
<dbReference type="FunFam" id="1.10.1040.10:FF:000017">
    <property type="entry name" value="2-dehydropantoate 2-reductase"/>
    <property type="match status" value="1"/>
</dbReference>
<keyword evidence="8 11" id="KW-0560">Oxidoreductase</keyword>
<reference evidence="14" key="2">
    <citation type="journal article" date="2021" name="PeerJ">
        <title>Extensive microbial diversity within the chicken gut microbiome revealed by metagenomics and culture.</title>
        <authorList>
            <person name="Gilroy R."/>
            <person name="Ravi A."/>
            <person name="Getino M."/>
            <person name="Pursley I."/>
            <person name="Horton D.L."/>
            <person name="Alikhan N.F."/>
            <person name="Baker D."/>
            <person name="Gharbi K."/>
            <person name="Hall N."/>
            <person name="Watson M."/>
            <person name="Adriaenssens E.M."/>
            <person name="Foster-Nyarko E."/>
            <person name="Jarju S."/>
            <person name="Secka A."/>
            <person name="Antonio M."/>
            <person name="Oren A."/>
            <person name="Chaudhuri R.R."/>
            <person name="La Ragione R."/>
            <person name="Hildebrand F."/>
            <person name="Pallen M.J."/>
        </authorList>
    </citation>
    <scope>NUCLEOTIDE SEQUENCE</scope>
    <source>
        <strain evidence="14">11687</strain>
    </source>
</reference>
<feature type="domain" description="Ketopantoate reductase N-terminal" evidence="12">
    <location>
        <begin position="4"/>
        <end position="151"/>
    </location>
</feature>
<protein>
    <recommendedName>
        <fullName evidence="5 11">2-dehydropantoate 2-reductase</fullName>
        <ecNumber evidence="4 11">1.1.1.169</ecNumber>
    </recommendedName>
    <alternativeName>
        <fullName evidence="9 11">Ketopantoate reductase</fullName>
    </alternativeName>
</protein>
<evidence type="ECO:0000256" key="2">
    <source>
        <dbReference type="ARBA" id="ARBA00004994"/>
    </source>
</evidence>
<evidence type="ECO:0000313" key="15">
    <source>
        <dbReference type="Proteomes" id="UP000824081"/>
    </source>
</evidence>
<comment type="similarity">
    <text evidence="3 11">Belongs to the ketopantoate reductase family.</text>
</comment>
<dbReference type="GO" id="GO:0015940">
    <property type="term" value="P:pantothenate biosynthetic process"/>
    <property type="evidence" value="ECO:0007669"/>
    <property type="project" value="UniProtKB-KW"/>
</dbReference>
<evidence type="ECO:0000256" key="11">
    <source>
        <dbReference type="RuleBase" id="RU362068"/>
    </source>
</evidence>
<dbReference type="Gene3D" id="3.40.50.720">
    <property type="entry name" value="NAD(P)-binding Rossmann-like Domain"/>
    <property type="match status" value="1"/>
</dbReference>
<organism evidence="14 15">
    <name type="scientific">Candidatus Scatosoma pullistercoris</name>
    <dbReference type="NCBI Taxonomy" id="2840934"/>
    <lineage>
        <taxon>Bacteria</taxon>
        <taxon>Bacillati</taxon>
        <taxon>Bacillota</taxon>
        <taxon>Clostridia</taxon>
        <taxon>Candidatus Scatosoma</taxon>
    </lineage>
</organism>
<keyword evidence="6 11" id="KW-0566">Pantothenate biosynthesis</keyword>
<keyword evidence="7 11" id="KW-0521">NADP</keyword>
<reference evidence="14" key="1">
    <citation type="submission" date="2020-10" db="EMBL/GenBank/DDBJ databases">
        <authorList>
            <person name="Gilroy R."/>
        </authorList>
    </citation>
    <scope>NUCLEOTIDE SEQUENCE</scope>
    <source>
        <strain evidence="14">11687</strain>
    </source>
</reference>
<evidence type="ECO:0000256" key="8">
    <source>
        <dbReference type="ARBA" id="ARBA00023002"/>
    </source>
</evidence>
<comment type="catalytic activity">
    <reaction evidence="10 11">
        <text>(R)-pantoate + NADP(+) = 2-dehydropantoate + NADPH + H(+)</text>
        <dbReference type="Rhea" id="RHEA:16233"/>
        <dbReference type="ChEBI" id="CHEBI:11561"/>
        <dbReference type="ChEBI" id="CHEBI:15378"/>
        <dbReference type="ChEBI" id="CHEBI:15980"/>
        <dbReference type="ChEBI" id="CHEBI:57783"/>
        <dbReference type="ChEBI" id="CHEBI:58349"/>
        <dbReference type="EC" id="1.1.1.169"/>
    </reaction>
</comment>
<evidence type="ECO:0000256" key="6">
    <source>
        <dbReference type="ARBA" id="ARBA00022655"/>
    </source>
</evidence>
<dbReference type="AlphaFoldDB" id="A0A9D1MFX1"/>
<dbReference type="GO" id="GO:0050661">
    <property type="term" value="F:NADP binding"/>
    <property type="evidence" value="ECO:0007669"/>
    <property type="project" value="TreeGrafter"/>
</dbReference>
<evidence type="ECO:0000313" key="14">
    <source>
        <dbReference type="EMBL" id="HIU59544.1"/>
    </source>
</evidence>
<dbReference type="Gene3D" id="1.10.1040.10">
    <property type="entry name" value="N-(1-d-carboxylethyl)-l-norvaline Dehydrogenase, domain 2"/>
    <property type="match status" value="1"/>
</dbReference>
<evidence type="ECO:0000256" key="5">
    <source>
        <dbReference type="ARBA" id="ARBA00019465"/>
    </source>
</evidence>
<gene>
    <name evidence="14" type="ORF">IAC57_05505</name>
</gene>
<accession>A0A9D1MFX1</accession>
<dbReference type="GO" id="GO:0008677">
    <property type="term" value="F:2-dehydropantoate 2-reductase activity"/>
    <property type="evidence" value="ECO:0007669"/>
    <property type="project" value="UniProtKB-EC"/>
</dbReference>
<evidence type="ECO:0000256" key="10">
    <source>
        <dbReference type="ARBA" id="ARBA00048793"/>
    </source>
</evidence>
<dbReference type="GO" id="GO:0005737">
    <property type="term" value="C:cytoplasm"/>
    <property type="evidence" value="ECO:0007669"/>
    <property type="project" value="TreeGrafter"/>
</dbReference>
<proteinExistence type="inferred from homology"/>
<dbReference type="Pfam" id="PF02558">
    <property type="entry name" value="ApbA"/>
    <property type="match status" value="1"/>
</dbReference>
<dbReference type="EC" id="1.1.1.169" evidence="4 11"/>
<dbReference type="InterPro" id="IPR050838">
    <property type="entry name" value="Ketopantoate_reductase"/>
</dbReference>
<comment type="function">
    <text evidence="1 11">Catalyzes the NADPH-dependent reduction of ketopantoate into pantoic acid.</text>
</comment>
<dbReference type="InterPro" id="IPR013332">
    <property type="entry name" value="KPR_N"/>
</dbReference>
<evidence type="ECO:0000256" key="3">
    <source>
        <dbReference type="ARBA" id="ARBA00007870"/>
    </source>
</evidence>
<dbReference type="PANTHER" id="PTHR43765:SF2">
    <property type="entry name" value="2-DEHYDROPANTOATE 2-REDUCTASE"/>
    <property type="match status" value="1"/>
</dbReference>
<evidence type="ECO:0000259" key="13">
    <source>
        <dbReference type="Pfam" id="PF08546"/>
    </source>
</evidence>
<evidence type="ECO:0000256" key="9">
    <source>
        <dbReference type="ARBA" id="ARBA00032024"/>
    </source>
</evidence>
<sequence length="309" mass="33561">MKTAIIGAGAMGCLYGAYLSRSNQVIMIDSYAPQTESIARDGITVAETDGTEKVFKENISACLSGCCKEKVDLVIVFVKSTNTDAALSENQSLFGEDTIVLTLQNGAGNDRKVSKYVPEKNVLVGTSKHNAVNLGNGKTRHGGSGLTVVGSKAHCMEKAEKIAALFCESGIETETSEDIQRIIWSKLFVNLSINAFTAITQTPIGYLAQNPHAWDFARRLIYEAVDVAEADGTYFDRREVLETVKKVCLDDAHGYSSMYQDRKRRVKTEIDAINGAIVEQAKLYGVPTPCNALIVDLVHAIEGTYGFAE</sequence>